<accession>A0A9X6FEV8</accession>
<dbReference type="RefSeq" id="WP_087948651.1">
    <property type="nucleotide sequence ID" value="NZ_NFDN01000019.1"/>
</dbReference>
<gene>
    <name evidence="1" type="ORF">BK746_03975</name>
</gene>
<sequence>MGLFEFEERFKKQVECYELSEEQLQFTGKPKKCVELSEGDTDIHSILFLANNELVTFFELHENAGINP</sequence>
<dbReference type="Proteomes" id="UP000195129">
    <property type="component" value="Unassembled WGS sequence"/>
</dbReference>
<evidence type="ECO:0000313" key="1">
    <source>
        <dbReference type="EMBL" id="OTY63148.1"/>
    </source>
</evidence>
<proteinExistence type="predicted"/>
<dbReference type="AlphaFoldDB" id="A0A9X6FEV8"/>
<reference evidence="1 2" key="1">
    <citation type="submission" date="2016-10" db="EMBL/GenBank/DDBJ databases">
        <title>Comparative genomics of Bacillus thuringiensis reveals a path to pathogens against multiple invertebrate hosts.</title>
        <authorList>
            <person name="Zheng J."/>
            <person name="Gao Q."/>
            <person name="Liu H."/>
            <person name="Peng D."/>
            <person name="Ruan L."/>
            <person name="Sun M."/>
        </authorList>
    </citation>
    <scope>NUCLEOTIDE SEQUENCE [LARGE SCALE GENOMIC DNA]</scope>
    <source>
        <strain evidence="1">BGSC 4CA1</strain>
    </source>
</reference>
<name>A0A9X6FEV8_BACTU</name>
<protein>
    <submittedName>
        <fullName evidence="1">Uncharacterized protein</fullName>
    </submittedName>
</protein>
<evidence type="ECO:0000313" key="2">
    <source>
        <dbReference type="Proteomes" id="UP000195129"/>
    </source>
</evidence>
<dbReference type="EMBL" id="NFDN01000019">
    <property type="protein sequence ID" value="OTY63148.1"/>
    <property type="molecule type" value="Genomic_DNA"/>
</dbReference>
<organism evidence="1 2">
    <name type="scientific">Bacillus thuringiensis serovar yosoo</name>
    <dbReference type="NCBI Taxonomy" id="180848"/>
    <lineage>
        <taxon>Bacteria</taxon>
        <taxon>Bacillati</taxon>
        <taxon>Bacillota</taxon>
        <taxon>Bacilli</taxon>
        <taxon>Bacillales</taxon>
        <taxon>Bacillaceae</taxon>
        <taxon>Bacillus</taxon>
        <taxon>Bacillus cereus group</taxon>
    </lineage>
</organism>
<comment type="caution">
    <text evidence="1">The sequence shown here is derived from an EMBL/GenBank/DDBJ whole genome shotgun (WGS) entry which is preliminary data.</text>
</comment>